<evidence type="ECO:0000313" key="2">
    <source>
        <dbReference type="Proteomes" id="UP000887561"/>
    </source>
</evidence>
<feature type="chain" id="PRO_5037057776" evidence="1">
    <location>
        <begin position="26"/>
        <end position="170"/>
    </location>
</feature>
<protein>
    <submittedName>
        <fullName evidence="3">Uncharacterized protein</fullName>
    </submittedName>
</protein>
<sequence>MKLTNFVICFLILLNFSILLECASSKGKEKVGSSSGRRQEHDFDLNLSYGQEHNAQSYGEQGYGGLGHDAQGYGGQRHDAQEYGEQGYGEQDMADKDMVDKDTMNKDPMSKIYVTGYTVTMKEDPEYHPIQDFHIKGTEEFEDSMNTACEASNVVEGDDEAQDVEAAESD</sequence>
<keyword evidence="1" id="KW-0732">Signal</keyword>
<dbReference type="Proteomes" id="UP000887561">
    <property type="component" value="Unplaced"/>
</dbReference>
<dbReference type="AlphaFoldDB" id="A0A915LEH7"/>
<accession>A0A915LEH7</accession>
<reference evidence="3" key="1">
    <citation type="submission" date="2022-11" db="UniProtKB">
        <authorList>
            <consortium name="WormBaseParasite"/>
        </authorList>
    </citation>
    <scope>IDENTIFICATION</scope>
</reference>
<feature type="signal peptide" evidence="1">
    <location>
        <begin position="1"/>
        <end position="25"/>
    </location>
</feature>
<keyword evidence="2" id="KW-1185">Reference proteome</keyword>
<organism evidence="2 3">
    <name type="scientific">Meloidogyne javanica</name>
    <name type="common">Root-knot nematode worm</name>
    <dbReference type="NCBI Taxonomy" id="6303"/>
    <lineage>
        <taxon>Eukaryota</taxon>
        <taxon>Metazoa</taxon>
        <taxon>Ecdysozoa</taxon>
        <taxon>Nematoda</taxon>
        <taxon>Chromadorea</taxon>
        <taxon>Rhabditida</taxon>
        <taxon>Tylenchina</taxon>
        <taxon>Tylenchomorpha</taxon>
        <taxon>Tylenchoidea</taxon>
        <taxon>Meloidogynidae</taxon>
        <taxon>Meloidogyninae</taxon>
        <taxon>Meloidogyne</taxon>
        <taxon>Meloidogyne incognita group</taxon>
    </lineage>
</organism>
<evidence type="ECO:0000313" key="3">
    <source>
        <dbReference type="WBParaSite" id="scaffold11063_cov156.g15283"/>
    </source>
</evidence>
<proteinExistence type="predicted"/>
<name>A0A915LEH7_MELJA</name>
<evidence type="ECO:0000256" key="1">
    <source>
        <dbReference type="SAM" id="SignalP"/>
    </source>
</evidence>
<dbReference type="WBParaSite" id="scaffold11063_cov156.g15283">
    <property type="protein sequence ID" value="scaffold11063_cov156.g15283"/>
    <property type="gene ID" value="scaffold11063_cov156.g15283"/>
</dbReference>